<protein>
    <submittedName>
        <fullName evidence="2">Uncharacterized protein</fullName>
    </submittedName>
</protein>
<comment type="caution">
    <text evidence="2">The sequence shown here is derived from an EMBL/GenBank/DDBJ whole genome shotgun (WGS) entry which is preliminary data.</text>
</comment>
<reference evidence="2 3" key="1">
    <citation type="submission" date="2014-12" db="EMBL/GenBank/DDBJ databases">
        <title>Genome sequencing of Photobacterium gaetbulicola AD005a.</title>
        <authorList>
            <person name="Adrian T.G.S."/>
            <person name="Chan K.G."/>
        </authorList>
    </citation>
    <scope>NUCLEOTIDE SEQUENCE [LARGE SCALE GENOMIC DNA]</scope>
    <source>
        <strain evidence="2 3">AD005a</strain>
    </source>
</reference>
<keyword evidence="1" id="KW-0732">Signal</keyword>
<name>A0A0B9GYI0_9GAMM</name>
<dbReference type="RefSeq" id="WP_039461234.1">
    <property type="nucleotide sequence ID" value="NZ_JWLZ01000152.1"/>
</dbReference>
<dbReference type="EMBL" id="JWLZ01000152">
    <property type="protein sequence ID" value="KHT63746.1"/>
    <property type="molecule type" value="Genomic_DNA"/>
</dbReference>
<feature type="signal peptide" evidence="1">
    <location>
        <begin position="1"/>
        <end position="20"/>
    </location>
</feature>
<sequence length="91" mass="9690">MKKSAFVIISALVLSSQVMANDVLDYHLSTAGERSAPTTHLIQQANTPAMSVLQAQLTTSGDASMPAGHVGDARVHDSSKSVFEYHYNTAN</sequence>
<accession>A0A0B9GYI0</accession>
<gene>
    <name evidence="2" type="ORF">RJ45_10385</name>
</gene>
<evidence type="ECO:0000313" key="3">
    <source>
        <dbReference type="Proteomes" id="UP000031278"/>
    </source>
</evidence>
<evidence type="ECO:0000313" key="2">
    <source>
        <dbReference type="EMBL" id="KHT63746.1"/>
    </source>
</evidence>
<dbReference type="Proteomes" id="UP000031278">
    <property type="component" value="Unassembled WGS sequence"/>
</dbReference>
<feature type="chain" id="PRO_5002128850" evidence="1">
    <location>
        <begin position="21"/>
        <end position="91"/>
    </location>
</feature>
<organism evidence="2 3">
    <name type="scientific">Photobacterium gaetbulicola</name>
    <dbReference type="NCBI Taxonomy" id="1295392"/>
    <lineage>
        <taxon>Bacteria</taxon>
        <taxon>Pseudomonadati</taxon>
        <taxon>Pseudomonadota</taxon>
        <taxon>Gammaproteobacteria</taxon>
        <taxon>Vibrionales</taxon>
        <taxon>Vibrionaceae</taxon>
        <taxon>Photobacterium</taxon>
    </lineage>
</organism>
<dbReference type="AlphaFoldDB" id="A0A0B9GYI0"/>
<evidence type="ECO:0000256" key="1">
    <source>
        <dbReference type="SAM" id="SignalP"/>
    </source>
</evidence>
<proteinExistence type="predicted"/>